<dbReference type="Proteomes" id="UP000789719">
    <property type="component" value="Unassembled WGS sequence"/>
</dbReference>
<organism evidence="1 2">
    <name type="scientific">Periweissella ghanensis</name>
    <dbReference type="NCBI Taxonomy" id="467997"/>
    <lineage>
        <taxon>Bacteria</taxon>
        <taxon>Bacillati</taxon>
        <taxon>Bacillota</taxon>
        <taxon>Bacilli</taxon>
        <taxon>Lactobacillales</taxon>
        <taxon>Lactobacillaceae</taxon>
        <taxon>Periweissella</taxon>
    </lineage>
</organism>
<protein>
    <submittedName>
        <fullName evidence="1">Uncharacterized protein</fullName>
    </submittedName>
</protein>
<evidence type="ECO:0000313" key="2">
    <source>
        <dbReference type="Proteomes" id="UP000789719"/>
    </source>
</evidence>
<reference evidence="1 2" key="1">
    <citation type="submission" date="2021-11" db="EMBL/GenBank/DDBJ databases">
        <authorList>
            <person name="Depoorter E."/>
        </authorList>
    </citation>
    <scope>NUCLEOTIDE SEQUENCE [LARGE SCALE GENOMIC DNA]</scope>
    <source>
        <strain evidence="1 2">LMG 24286</strain>
    </source>
</reference>
<dbReference type="EMBL" id="CAKKNT010000004">
    <property type="protein sequence ID" value="CAH0418116.1"/>
    <property type="molecule type" value="Genomic_DNA"/>
</dbReference>
<gene>
    <name evidence="1" type="ORF">WGH24286_00532</name>
</gene>
<dbReference type="RefSeq" id="WP_230098221.1">
    <property type="nucleotide sequence ID" value="NZ_CAKKNT010000004.1"/>
</dbReference>
<keyword evidence="2" id="KW-1185">Reference proteome</keyword>
<accession>A0ABM8ZB61</accession>
<sequence length="273" mass="31162">MIKTKGYVTFNYDAHMLTASELRTLVSQYQAQLIDGESIIIDELAEHADQLRLILKVDNFTDTTRFHAMCTALNLGDDFDDDTDSYMCEAYGMIFPQKQITAQRALAWVAHYTKSFAKDEFQKFTITKQTITDEALILEIAVELPSYVIDMDLYYLSDQERYQYFRLDDQAPCDTIKEVPINEYAGTHRLELSTHAINVVFKPCQTTAAVTDLLKNVETKRLMPNEVLSYTLPTEETMLISEVTVLVKALGINHQVIQCMLKELPGVMTVEVN</sequence>
<proteinExistence type="predicted"/>
<evidence type="ECO:0000313" key="1">
    <source>
        <dbReference type="EMBL" id="CAH0418116.1"/>
    </source>
</evidence>
<comment type="caution">
    <text evidence="1">The sequence shown here is derived from an EMBL/GenBank/DDBJ whole genome shotgun (WGS) entry which is preliminary data.</text>
</comment>
<name>A0ABM8ZB61_9LACO</name>